<keyword evidence="2" id="KW-1185">Reference proteome</keyword>
<sequence>MSDGCTELTCPHHGAANRAARDAARAAEQQRCEWFRWVDRPFPSCYRCGRPAWEHLGEEVYASPFDEEPGHRTWKPGEADAIREKWGRRNDTDA</sequence>
<protein>
    <submittedName>
        <fullName evidence="1">Uncharacterized protein</fullName>
    </submittedName>
</protein>
<reference evidence="1 2" key="1">
    <citation type="submission" date="2021-01" db="EMBL/GenBank/DDBJ databases">
        <title>Whole genome shotgun sequence of Planotetraspora phitsanulokensis NBRC 104273.</title>
        <authorList>
            <person name="Komaki H."/>
            <person name="Tamura T."/>
        </authorList>
    </citation>
    <scope>NUCLEOTIDE SEQUENCE [LARGE SCALE GENOMIC DNA]</scope>
    <source>
        <strain evidence="1 2">NBRC 104273</strain>
    </source>
</reference>
<name>A0A8J3XK77_9ACTN</name>
<comment type="caution">
    <text evidence="1">The sequence shown here is derived from an EMBL/GenBank/DDBJ whole genome shotgun (WGS) entry which is preliminary data.</text>
</comment>
<evidence type="ECO:0000313" key="1">
    <source>
        <dbReference type="EMBL" id="GII42831.1"/>
    </source>
</evidence>
<organism evidence="1 2">
    <name type="scientific">Planotetraspora phitsanulokensis</name>
    <dbReference type="NCBI Taxonomy" id="575192"/>
    <lineage>
        <taxon>Bacteria</taxon>
        <taxon>Bacillati</taxon>
        <taxon>Actinomycetota</taxon>
        <taxon>Actinomycetes</taxon>
        <taxon>Streptosporangiales</taxon>
        <taxon>Streptosporangiaceae</taxon>
        <taxon>Planotetraspora</taxon>
    </lineage>
</organism>
<evidence type="ECO:0000313" key="2">
    <source>
        <dbReference type="Proteomes" id="UP000622547"/>
    </source>
</evidence>
<accession>A0A8J3XK77</accession>
<dbReference type="AlphaFoldDB" id="A0A8J3XK77"/>
<gene>
    <name evidence="1" type="ORF">Pph01_78340</name>
</gene>
<dbReference type="RefSeq" id="WP_204078244.1">
    <property type="nucleotide sequence ID" value="NZ_BAABHI010000057.1"/>
</dbReference>
<dbReference type="EMBL" id="BOOP01000048">
    <property type="protein sequence ID" value="GII42831.1"/>
    <property type="molecule type" value="Genomic_DNA"/>
</dbReference>
<proteinExistence type="predicted"/>
<dbReference type="Proteomes" id="UP000622547">
    <property type="component" value="Unassembled WGS sequence"/>
</dbReference>